<organism evidence="5 6">
    <name type="scientific">Lacinutrix venerupis</name>
    <dbReference type="NCBI Taxonomy" id="1486034"/>
    <lineage>
        <taxon>Bacteria</taxon>
        <taxon>Pseudomonadati</taxon>
        <taxon>Bacteroidota</taxon>
        <taxon>Flavobacteriia</taxon>
        <taxon>Flavobacteriales</taxon>
        <taxon>Flavobacteriaceae</taxon>
        <taxon>Lacinutrix</taxon>
    </lineage>
</organism>
<dbReference type="Pfam" id="PF03938">
    <property type="entry name" value="OmpH"/>
    <property type="match status" value="1"/>
</dbReference>
<dbReference type="GO" id="GO:0050821">
    <property type="term" value="P:protein stabilization"/>
    <property type="evidence" value="ECO:0007669"/>
    <property type="project" value="TreeGrafter"/>
</dbReference>
<dbReference type="SMART" id="SM00935">
    <property type="entry name" value="OmpH"/>
    <property type="match status" value="1"/>
</dbReference>
<dbReference type="GO" id="GO:0051082">
    <property type="term" value="F:unfolded protein binding"/>
    <property type="evidence" value="ECO:0007669"/>
    <property type="project" value="InterPro"/>
</dbReference>
<name>A0AAC9LLB7_9FLAO</name>
<evidence type="ECO:0000256" key="2">
    <source>
        <dbReference type="ARBA" id="ARBA00022729"/>
    </source>
</evidence>
<evidence type="ECO:0000313" key="5">
    <source>
        <dbReference type="EMBL" id="APY00239.1"/>
    </source>
</evidence>
<gene>
    <name evidence="5" type="ORF">BWR22_07900</name>
</gene>
<evidence type="ECO:0008006" key="7">
    <source>
        <dbReference type="Google" id="ProtNLM"/>
    </source>
</evidence>
<proteinExistence type="inferred from homology"/>
<evidence type="ECO:0000256" key="1">
    <source>
        <dbReference type="ARBA" id="ARBA00009091"/>
    </source>
</evidence>
<dbReference type="RefSeq" id="WP_076733146.1">
    <property type="nucleotide sequence ID" value="NZ_CP019352.1"/>
</dbReference>
<feature type="chain" id="PRO_5041957175" description="Periplasmic chaperone for outer membrane proteins Skp" evidence="4">
    <location>
        <begin position="22"/>
        <end position="172"/>
    </location>
</feature>
<dbReference type="PANTHER" id="PTHR35089">
    <property type="entry name" value="CHAPERONE PROTEIN SKP"/>
    <property type="match status" value="1"/>
</dbReference>
<feature type="coiled-coil region" evidence="3">
    <location>
        <begin position="64"/>
        <end position="91"/>
    </location>
</feature>
<dbReference type="Proteomes" id="UP000187506">
    <property type="component" value="Chromosome"/>
</dbReference>
<dbReference type="EMBL" id="CP019352">
    <property type="protein sequence ID" value="APY00239.1"/>
    <property type="molecule type" value="Genomic_DNA"/>
</dbReference>
<dbReference type="AlphaFoldDB" id="A0AAC9LLB7"/>
<protein>
    <recommendedName>
        <fullName evidence="7">Periplasmic chaperone for outer membrane proteins Skp</fullName>
    </recommendedName>
</protein>
<dbReference type="GO" id="GO:0005829">
    <property type="term" value="C:cytosol"/>
    <property type="evidence" value="ECO:0007669"/>
    <property type="project" value="TreeGrafter"/>
</dbReference>
<keyword evidence="3" id="KW-0175">Coiled coil</keyword>
<accession>A0AAC9LLB7</accession>
<feature type="signal peptide" evidence="4">
    <location>
        <begin position="1"/>
        <end position="21"/>
    </location>
</feature>
<dbReference type="PANTHER" id="PTHR35089:SF1">
    <property type="entry name" value="CHAPERONE PROTEIN SKP"/>
    <property type="match status" value="1"/>
</dbReference>
<evidence type="ECO:0000256" key="3">
    <source>
        <dbReference type="SAM" id="Coils"/>
    </source>
</evidence>
<comment type="similarity">
    <text evidence="1">Belongs to the Skp family.</text>
</comment>
<sequence>MKQKTLLSIILFNLLAFTTFAQTNLKVGYADVEYILSEMPETVKAQAELDDVMQKLTKTRDSIVEDYNAKLEDYKKNANTFVENVKKEKETDLMRIQNGIQDFDTDIQKAVNYKKGLLLKPIYARIGELIAVVAKAQNFTHIINSQIDGTSVLLYAEKTTDISDLVIAEAKK</sequence>
<dbReference type="KEGG" id="lvn:BWR22_07900"/>
<keyword evidence="6" id="KW-1185">Reference proteome</keyword>
<keyword evidence="2 4" id="KW-0732">Signal</keyword>
<reference evidence="5 6" key="1">
    <citation type="submission" date="2017-01" db="EMBL/GenBank/DDBJ databases">
        <title>Complete genome of Lacinutrix venerupis DOK2-8 isolated from seawater in Dokdo.</title>
        <authorList>
            <person name="Chi W.-J."/>
            <person name="Kim J.H."/>
        </authorList>
    </citation>
    <scope>NUCLEOTIDE SEQUENCE [LARGE SCALE GENOMIC DNA]</scope>
    <source>
        <strain evidence="5 6">DOK2-8</strain>
    </source>
</reference>
<dbReference type="SUPFAM" id="SSF111384">
    <property type="entry name" value="OmpH-like"/>
    <property type="match status" value="1"/>
</dbReference>
<dbReference type="InterPro" id="IPR024930">
    <property type="entry name" value="Skp_dom_sf"/>
</dbReference>
<evidence type="ECO:0000313" key="6">
    <source>
        <dbReference type="Proteomes" id="UP000187506"/>
    </source>
</evidence>
<dbReference type="Gene3D" id="3.30.910.20">
    <property type="entry name" value="Skp domain"/>
    <property type="match status" value="1"/>
</dbReference>
<evidence type="ECO:0000256" key="4">
    <source>
        <dbReference type="SAM" id="SignalP"/>
    </source>
</evidence>
<dbReference type="InterPro" id="IPR005632">
    <property type="entry name" value="Chaperone_Skp"/>
</dbReference>